<evidence type="ECO:0000256" key="1">
    <source>
        <dbReference type="SAM" id="MobiDB-lite"/>
    </source>
</evidence>
<evidence type="ECO:0000313" key="2">
    <source>
        <dbReference type="EnsemblPlants" id="Kaladp0011s0264.1.v1.1.CDS.1"/>
    </source>
</evidence>
<reference evidence="2" key="1">
    <citation type="submission" date="2021-01" db="UniProtKB">
        <authorList>
            <consortium name="EnsemblPlants"/>
        </authorList>
    </citation>
    <scope>IDENTIFICATION</scope>
</reference>
<proteinExistence type="predicted"/>
<accession>A0A7N0RFL8</accession>
<dbReference type="Gramene" id="Kaladp0011s0264.1.v1.1">
    <property type="protein sequence ID" value="Kaladp0011s0264.1.v1.1.CDS.1"/>
    <property type="gene ID" value="Kaladp0011s0264.v1.1"/>
</dbReference>
<protein>
    <submittedName>
        <fullName evidence="2">Uncharacterized protein</fullName>
    </submittedName>
</protein>
<sequence length="54" mass="6071">MYLNRLYCLVRGWLICNTDLTVSLPYDQEEGAVESEQSVHAPKLVPAQDGCKTD</sequence>
<name>A0A7N0RFL8_KALFE</name>
<dbReference type="EnsemblPlants" id="Kaladp0011s0264.1.v1.1">
    <property type="protein sequence ID" value="Kaladp0011s0264.1.v1.1.CDS.1"/>
    <property type="gene ID" value="Kaladp0011s0264.v1.1"/>
</dbReference>
<dbReference type="Proteomes" id="UP000594263">
    <property type="component" value="Unplaced"/>
</dbReference>
<keyword evidence="3" id="KW-1185">Reference proteome</keyword>
<feature type="region of interest" description="Disordered" evidence="1">
    <location>
        <begin position="32"/>
        <end position="54"/>
    </location>
</feature>
<evidence type="ECO:0000313" key="3">
    <source>
        <dbReference type="Proteomes" id="UP000594263"/>
    </source>
</evidence>
<dbReference type="AlphaFoldDB" id="A0A7N0RFL8"/>
<organism evidence="2 3">
    <name type="scientific">Kalanchoe fedtschenkoi</name>
    <name type="common">Lavender scallops</name>
    <name type="synonym">South American air plant</name>
    <dbReference type="NCBI Taxonomy" id="63787"/>
    <lineage>
        <taxon>Eukaryota</taxon>
        <taxon>Viridiplantae</taxon>
        <taxon>Streptophyta</taxon>
        <taxon>Embryophyta</taxon>
        <taxon>Tracheophyta</taxon>
        <taxon>Spermatophyta</taxon>
        <taxon>Magnoliopsida</taxon>
        <taxon>eudicotyledons</taxon>
        <taxon>Gunneridae</taxon>
        <taxon>Pentapetalae</taxon>
        <taxon>Saxifragales</taxon>
        <taxon>Crassulaceae</taxon>
        <taxon>Kalanchoe</taxon>
    </lineage>
</organism>